<dbReference type="Pfam" id="PF00924">
    <property type="entry name" value="MS_channel_2nd"/>
    <property type="match status" value="1"/>
</dbReference>
<dbReference type="GO" id="GO:0005886">
    <property type="term" value="C:plasma membrane"/>
    <property type="evidence" value="ECO:0007669"/>
    <property type="project" value="UniProtKB-SubCell"/>
</dbReference>
<dbReference type="InterPro" id="IPR006685">
    <property type="entry name" value="MscS_channel_2nd"/>
</dbReference>
<dbReference type="GO" id="GO:0008381">
    <property type="term" value="F:mechanosensitive monoatomic ion channel activity"/>
    <property type="evidence" value="ECO:0007669"/>
    <property type="project" value="InterPro"/>
</dbReference>
<comment type="subunit">
    <text evidence="1">Homoheptamer.</text>
</comment>
<evidence type="ECO:0000259" key="3">
    <source>
        <dbReference type="Pfam" id="PF21088"/>
    </source>
</evidence>
<feature type="domain" description="Mechanosensitive ion channel transmembrane helices 2/3" evidence="3">
    <location>
        <begin position="29"/>
        <end position="70"/>
    </location>
</feature>
<keyword evidence="1" id="KW-0407">Ion channel</keyword>
<name>G6YKR2_9HYPH</name>
<dbReference type="Proteomes" id="UP000002949">
    <property type="component" value="Unassembled WGS sequence"/>
</dbReference>
<keyword evidence="1" id="KW-0812">Transmembrane</keyword>
<comment type="similarity">
    <text evidence="1">Belongs to the MscS (TC 1.A.23) family.</text>
</comment>
<keyword evidence="1" id="KW-1133">Transmembrane helix</keyword>
<sequence length="303" mass="32757">MAGLAERSISGGLKHIHGFDATLRHFFSKIVRYAILILVVIMVLGQFGVQTASIIAAVGAIGLAIGLALQGTLQNIAAGIMLLALRPFRIGEYVEVGAISGTVRGSRPVRHQVAHGRRRLRAGAQLDPLEPACPQLYPQRRPPWRHHADHRLVERHRFRAKDDAQCRGRRTARQAGTGADRLRLDRRRHRRRRLLALLDFGGGFLRHPDRSHQAHQAGLRCRRAFGSRAAAGRAAAGTLQHPAIARHLQLSRCSSGAKASSTGNGACAHIGAKLPVSAVGTGCVVSTRHSTNRQKAAAMTIAT</sequence>
<accession>G6YKR2</accession>
<comment type="function">
    <text evidence="1">Mechanosensitive channel that participates in the regulation of osmotic pressure changes within the cell, opening in response to stretch forces in the membrane lipid bilayer, without the need for other proteins. Contributes to normal resistance to hypoosmotic shock. Forms an ion channel of 1.0 nanosiemens conductance with a slight preference for anions.</text>
</comment>
<evidence type="ECO:0000313" key="5">
    <source>
        <dbReference type="Proteomes" id="UP000002949"/>
    </source>
</evidence>
<feature type="domain" description="Mechanosensitive ion channel MscS" evidence="2">
    <location>
        <begin position="72"/>
        <end position="104"/>
    </location>
</feature>
<evidence type="ECO:0000313" key="4">
    <source>
        <dbReference type="EMBL" id="EHH03518.1"/>
    </source>
</evidence>
<dbReference type="AlphaFoldDB" id="G6YKR2"/>
<dbReference type="EMBL" id="AGSN01000239">
    <property type="protein sequence ID" value="EHH03518.1"/>
    <property type="molecule type" value="Genomic_DNA"/>
</dbReference>
<organism evidence="4 5">
    <name type="scientific">Mesorhizobium amorphae CCNWGS0123</name>
    <dbReference type="NCBI Taxonomy" id="1082933"/>
    <lineage>
        <taxon>Bacteria</taxon>
        <taxon>Pseudomonadati</taxon>
        <taxon>Pseudomonadota</taxon>
        <taxon>Alphaproteobacteria</taxon>
        <taxon>Hyphomicrobiales</taxon>
        <taxon>Phyllobacteriaceae</taxon>
        <taxon>Mesorhizobium</taxon>
    </lineage>
</organism>
<dbReference type="Pfam" id="PF21088">
    <property type="entry name" value="MS_channel_1st"/>
    <property type="match status" value="1"/>
</dbReference>
<dbReference type="Gene3D" id="1.10.287.1260">
    <property type="match status" value="1"/>
</dbReference>
<feature type="transmembrane region" description="Helical" evidence="1">
    <location>
        <begin position="30"/>
        <end position="48"/>
    </location>
</feature>
<evidence type="ECO:0000259" key="2">
    <source>
        <dbReference type="Pfam" id="PF00924"/>
    </source>
</evidence>
<dbReference type="InterPro" id="IPR011014">
    <property type="entry name" value="MscS_channel_TM-2"/>
</dbReference>
<dbReference type="PANTHER" id="PTHR30221:SF1">
    <property type="entry name" value="SMALL-CONDUCTANCE MECHANOSENSITIVE CHANNEL"/>
    <property type="match status" value="1"/>
</dbReference>
<comment type="subcellular location">
    <subcellularLocation>
        <location evidence="1">Cell inner membrane</location>
        <topology evidence="1">Multi-pass membrane protein</topology>
    </subcellularLocation>
</comment>
<keyword evidence="1" id="KW-0813">Transport</keyword>
<keyword evidence="1" id="KW-0997">Cell inner membrane</keyword>
<dbReference type="PANTHER" id="PTHR30221">
    <property type="entry name" value="SMALL-CONDUCTANCE MECHANOSENSITIVE CHANNEL"/>
    <property type="match status" value="1"/>
</dbReference>
<reference evidence="4 5" key="1">
    <citation type="journal article" date="2012" name="J. Bacteriol.">
        <title>Draft Genome Sequence of Plant Growth-Promoting Rhizobium Mesorhizobium amorphae, Isolated from Zinc-Lead Mine Tailings.</title>
        <authorList>
            <person name="Hao X."/>
            <person name="Lin Y."/>
            <person name="Johnstone L."/>
            <person name="Baltrus D.A."/>
            <person name="Miller S.J."/>
            <person name="Wei G."/>
            <person name="Rensing C."/>
        </authorList>
    </citation>
    <scope>NUCLEOTIDE SEQUENCE [LARGE SCALE GENOMIC DNA]</scope>
    <source>
        <strain evidence="4 5">CCNWGS0123</strain>
    </source>
</reference>
<dbReference type="eggNOG" id="COG0668">
    <property type="taxonomic scope" value="Bacteria"/>
</dbReference>
<keyword evidence="1" id="KW-0406">Ion transport</keyword>
<evidence type="ECO:0000256" key="1">
    <source>
        <dbReference type="RuleBase" id="RU369025"/>
    </source>
</evidence>
<proteinExistence type="inferred from homology"/>
<dbReference type="SUPFAM" id="SSF82861">
    <property type="entry name" value="Mechanosensitive channel protein MscS (YggB), transmembrane region"/>
    <property type="match status" value="1"/>
</dbReference>
<protein>
    <recommendedName>
        <fullName evidence="1">Small-conductance mechanosensitive channel</fullName>
    </recommendedName>
</protein>
<keyword evidence="5" id="KW-1185">Reference proteome</keyword>
<dbReference type="InterPro" id="IPR049142">
    <property type="entry name" value="MS_channel_1st"/>
</dbReference>
<dbReference type="SUPFAM" id="SSF50182">
    <property type="entry name" value="Sm-like ribonucleoproteins"/>
    <property type="match status" value="1"/>
</dbReference>
<dbReference type="InterPro" id="IPR045275">
    <property type="entry name" value="MscS_archaea/bacteria_type"/>
</dbReference>
<keyword evidence="1" id="KW-1003">Cell membrane</keyword>
<comment type="caution">
    <text evidence="1">Lacks conserved residue(s) required for the propagation of feature annotation.</text>
</comment>
<gene>
    <name evidence="4" type="ORF">MEA186_32987</name>
</gene>
<feature type="transmembrane region" description="Helical" evidence="1">
    <location>
        <begin position="54"/>
        <end position="85"/>
    </location>
</feature>
<keyword evidence="1" id="KW-0472">Membrane</keyword>
<dbReference type="InterPro" id="IPR010920">
    <property type="entry name" value="LSM_dom_sf"/>
</dbReference>